<dbReference type="RefSeq" id="WP_162709265.1">
    <property type="nucleotide sequence ID" value="NZ_JACHBK010000010.1"/>
</dbReference>
<proteinExistence type="predicted"/>
<name>A0A7W8XAJ2_9HYPH</name>
<sequence>MEENHIIPQLDAKKWSLIAGSGSLQNGLRRLGDHPGCFRKCSLSSTGKKAHTAIHYPVRDHRPSGPELPDLWTRKVFDPTALSSQSSKPCRRPDYGAYGPVCERNLPLLFPTAFGVQPGSI</sequence>
<gene>
    <name evidence="1" type="ORF">GGD55_004461</name>
</gene>
<dbReference type="EMBL" id="JACHBK010000010">
    <property type="protein sequence ID" value="MBB5537741.1"/>
    <property type="molecule type" value="Genomic_DNA"/>
</dbReference>
<reference evidence="1 2" key="1">
    <citation type="submission" date="2020-08" db="EMBL/GenBank/DDBJ databases">
        <title>Genomic Encyclopedia of Type Strains, Phase IV (KMG-V): Genome sequencing to study the core and pangenomes of soil and plant-associated prokaryotes.</title>
        <authorList>
            <person name="Whitman W."/>
        </authorList>
    </citation>
    <scope>NUCLEOTIDE SEQUENCE [LARGE SCALE GENOMIC DNA]</scope>
    <source>
        <strain evidence="1 2">SEMIA 4084</strain>
    </source>
</reference>
<keyword evidence="2" id="KW-1185">Reference proteome</keyword>
<protein>
    <submittedName>
        <fullName evidence="1">Uncharacterized protein</fullName>
    </submittedName>
</protein>
<evidence type="ECO:0000313" key="1">
    <source>
        <dbReference type="EMBL" id="MBB5537741.1"/>
    </source>
</evidence>
<accession>A0A7W8XAJ2</accession>
<evidence type="ECO:0000313" key="2">
    <source>
        <dbReference type="Proteomes" id="UP000585507"/>
    </source>
</evidence>
<dbReference type="AlphaFoldDB" id="A0A7W8XAJ2"/>
<dbReference type="Proteomes" id="UP000585507">
    <property type="component" value="Unassembled WGS sequence"/>
</dbReference>
<organism evidence="1 2">
    <name type="scientific">Rhizobium giardinii</name>
    <dbReference type="NCBI Taxonomy" id="56731"/>
    <lineage>
        <taxon>Bacteria</taxon>
        <taxon>Pseudomonadati</taxon>
        <taxon>Pseudomonadota</taxon>
        <taxon>Alphaproteobacteria</taxon>
        <taxon>Hyphomicrobiales</taxon>
        <taxon>Rhizobiaceae</taxon>
        <taxon>Rhizobium/Agrobacterium group</taxon>
        <taxon>Rhizobium</taxon>
    </lineage>
</organism>
<comment type="caution">
    <text evidence="1">The sequence shown here is derived from an EMBL/GenBank/DDBJ whole genome shotgun (WGS) entry which is preliminary data.</text>
</comment>